<evidence type="ECO:0000256" key="1">
    <source>
        <dbReference type="ARBA" id="ARBA00004752"/>
    </source>
</evidence>
<dbReference type="InterPro" id="IPR005490">
    <property type="entry name" value="LD_TPept_cat_dom"/>
</dbReference>
<feature type="active site" description="Proton donor/acceptor" evidence="9">
    <location>
        <position position="188"/>
    </location>
</feature>
<dbReference type="eggNOG" id="COG1376">
    <property type="taxonomic scope" value="Bacteria"/>
</dbReference>
<keyword evidence="5" id="KW-0378">Hydrolase</keyword>
<dbReference type="Pfam" id="PF03734">
    <property type="entry name" value="YkuD"/>
    <property type="match status" value="1"/>
</dbReference>
<evidence type="ECO:0000256" key="6">
    <source>
        <dbReference type="ARBA" id="ARBA00022960"/>
    </source>
</evidence>
<feature type="domain" description="L,D-TPase catalytic" evidence="10">
    <location>
        <begin position="91"/>
        <end position="228"/>
    </location>
</feature>
<dbReference type="PROSITE" id="PS51257">
    <property type="entry name" value="PROKAR_LIPOPROTEIN"/>
    <property type="match status" value="1"/>
</dbReference>
<dbReference type="HOGENOM" id="CLU_042399_0_0_5"/>
<evidence type="ECO:0000256" key="8">
    <source>
        <dbReference type="ARBA" id="ARBA00023316"/>
    </source>
</evidence>
<accession>A0A0H3M023</accession>
<keyword evidence="8 9" id="KW-0961">Cell wall biogenesis/degradation</keyword>
<dbReference type="UniPathway" id="UPA00219"/>
<organism evidence="11 12">
    <name type="scientific">Bartonella quintana (strain Toulouse)</name>
    <name type="common">Rochalimaea quintana</name>
    <dbReference type="NCBI Taxonomy" id="283165"/>
    <lineage>
        <taxon>Bacteria</taxon>
        <taxon>Pseudomonadati</taxon>
        <taxon>Pseudomonadota</taxon>
        <taxon>Alphaproteobacteria</taxon>
        <taxon>Hyphomicrobiales</taxon>
        <taxon>Bartonellaceae</taxon>
        <taxon>Bartonella</taxon>
    </lineage>
</organism>
<dbReference type="CDD" id="cd16913">
    <property type="entry name" value="YkuD_like"/>
    <property type="match status" value="1"/>
</dbReference>
<evidence type="ECO:0000256" key="3">
    <source>
        <dbReference type="ARBA" id="ARBA00022676"/>
    </source>
</evidence>
<dbReference type="InterPro" id="IPR050979">
    <property type="entry name" value="LD-transpeptidase"/>
</dbReference>
<keyword evidence="4" id="KW-0808">Transferase</keyword>
<proteinExistence type="inferred from homology"/>
<keyword evidence="3" id="KW-0328">Glycosyltransferase</keyword>
<evidence type="ECO:0000256" key="9">
    <source>
        <dbReference type="PROSITE-ProRule" id="PRU01373"/>
    </source>
</evidence>
<feature type="active site" description="Nucleophile" evidence="9">
    <location>
        <position position="204"/>
    </location>
</feature>
<dbReference type="InterPro" id="IPR038063">
    <property type="entry name" value="Transpep_catalytic_dom"/>
</dbReference>
<dbReference type="AlphaFoldDB" id="A0A0H3M023"/>
<keyword evidence="7 9" id="KW-0573">Peptidoglycan synthesis</keyword>
<dbReference type="PANTHER" id="PTHR30582">
    <property type="entry name" value="L,D-TRANSPEPTIDASE"/>
    <property type="match status" value="1"/>
</dbReference>
<dbReference type="SUPFAM" id="SSF141523">
    <property type="entry name" value="L,D-transpeptidase catalytic domain-like"/>
    <property type="match status" value="1"/>
</dbReference>
<reference evidence="11 12" key="1">
    <citation type="journal article" date="2004" name="Proc. Natl. Acad. Sci. U.S.A.">
        <title>The louse-borne human pathogen Bartonella quintana is a genomic derivative of the zoonotic agent Bartonella henselae.</title>
        <authorList>
            <person name="Alsmark U.C.M."/>
            <person name="Frank A.C."/>
            <person name="Karlberg E.O."/>
            <person name="Legault B.-A."/>
            <person name="Ardell D.H."/>
            <person name="Canbaeck B."/>
            <person name="Eriksson A.-S."/>
            <person name="Naeslund A.K."/>
            <person name="Handley S.A."/>
            <person name="Huvet M."/>
            <person name="La Scola B."/>
            <person name="Holmberg M."/>
            <person name="Andersson S.G.E."/>
        </authorList>
    </citation>
    <scope>NUCLEOTIDE SEQUENCE [LARGE SCALE GENOMIC DNA]</scope>
    <source>
        <strain evidence="11 12">Toulouse</strain>
    </source>
</reference>
<dbReference type="GO" id="GO:0071555">
    <property type="term" value="P:cell wall organization"/>
    <property type="evidence" value="ECO:0007669"/>
    <property type="project" value="UniProtKB-UniRule"/>
</dbReference>
<dbReference type="Proteomes" id="UP000000597">
    <property type="component" value="Chromosome"/>
</dbReference>
<dbReference type="GO" id="GO:0016757">
    <property type="term" value="F:glycosyltransferase activity"/>
    <property type="evidence" value="ECO:0007669"/>
    <property type="project" value="UniProtKB-KW"/>
</dbReference>
<dbReference type="GO" id="GO:0008360">
    <property type="term" value="P:regulation of cell shape"/>
    <property type="evidence" value="ECO:0007669"/>
    <property type="project" value="UniProtKB-UniRule"/>
</dbReference>
<dbReference type="KEGG" id="bqu:BQ03270"/>
<dbReference type="EMBL" id="BX897700">
    <property type="protein sequence ID" value="CAF25827.1"/>
    <property type="molecule type" value="Genomic_DNA"/>
</dbReference>
<evidence type="ECO:0000313" key="11">
    <source>
        <dbReference type="EMBL" id="CAF25827.1"/>
    </source>
</evidence>
<evidence type="ECO:0000256" key="2">
    <source>
        <dbReference type="ARBA" id="ARBA00005992"/>
    </source>
</evidence>
<evidence type="ECO:0000259" key="10">
    <source>
        <dbReference type="PROSITE" id="PS52029"/>
    </source>
</evidence>
<dbReference type="Gene3D" id="2.40.440.10">
    <property type="entry name" value="L,D-transpeptidase catalytic domain-like"/>
    <property type="match status" value="1"/>
</dbReference>
<gene>
    <name evidence="11" type="ordered locus">BQ03270</name>
</gene>
<dbReference type="GO" id="GO:0071972">
    <property type="term" value="F:peptidoglycan L,D-transpeptidase activity"/>
    <property type="evidence" value="ECO:0007669"/>
    <property type="project" value="TreeGrafter"/>
</dbReference>
<protein>
    <recommendedName>
        <fullName evidence="10">L,D-TPase catalytic domain-containing protein</fullName>
    </recommendedName>
</protein>
<evidence type="ECO:0000256" key="7">
    <source>
        <dbReference type="ARBA" id="ARBA00022984"/>
    </source>
</evidence>
<dbReference type="PROSITE" id="PS52029">
    <property type="entry name" value="LD_TPASE"/>
    <property type="match status" value="1"/>
</dbReference>
<dbReference type="GO" id="GO:0018104">
    <property type="term" value="P:peptidoglycan-protein cross-linking"/>
    <property type="evidence" value="ECO:0007669"/>
    <property type="project" value="TreeGrafter"/>
</dbReference>
<evidence type="ECO:0000256" key="5">
    <source>
        <dbReference type="ARBA" id="ARBA00022801"/>
    </source>
</evidence>
<sequence>MYEKLIGENIRVLSRRAFLITVPLALVGCATRQSDMSFFSSQQVQYIPAEIQALYGPVTNEPYLLPAVDLSTVDPKFWRQQVIYYTSYSPGTLVIDTQECFLYLIGENGKALRYGIGVGKEGLAFEGEGTVQRKRRWPSWAPTAAMMAREPERYGHLGKGMPPGPDNPLGARALYLFRNGKDTLFRIHGSNESWSIGRAISSGCIRLLNQDIIDLYDRVPNGARVVVLQNGENSGSVLGQQSNVYDPLQSTINPSEFF</sequence>
<dbReference type="GO" id="GO:0005576">
    <property type="term" value="C:extracellular region"/>
    <property type="evidence" value="ECO:0007669"/>
    <property type="project" value="TreeGrafter"/>
</dbReference>
<dbReference type="FunFam" id="2.40.440.10:FF:000002">
    <property type="entry name" value="L,D-transpeptidase ErfK/SrfK"/>
    <property type="match status" value="1"/>
</dbReference>
<comment type="pathway">
    <text evidence="1 9">Cell wall biogenesis; peptidoglycan biosynthesis.</text>
</comment>
<comment type="similarity">
    <text evidence="2">Belongs to the YkuD family.</text>
</comment>
<keyword evidence="6 9" id="KW-0133">Cell shape</keyword>
<dbReference type="PANTHER" id="PTHR30582:SF24">
    <property type="entry name" value="L,D-TRANSPEPTIDASE ERFK_SRFK-RELATED"/>
    <property type="match status" value="1"/>
</dbReference>
<name>A0A0H3M023_BARQU</name>
<evidence type="ECO:0000313" key="12">
    <source>
        <dbReference type="Proteomes" id="UP000000597"/>
    </source>
</evidence>
<evidence type="ECO:0000256" key="4">
    <source>
        <dbReference type="ARBA" id="ARBA00022679"/>
    </source>
</evidence>